<proteinExistence type="predicted"/>
<dbReference type="Pfam" id="PF13715">
    <property type="entry name" value="CarbopepD_reg_2"/>
    <property type="match status" value="1"/>
</dbReference>
<keyword evidence="3" id="KW-1185">Reference proteome</keyword>
<dbReference type="SUPFAM" id="SSF49464">
    <property type="entry name" value="Carboxypeptidase regulatory domain-like"/>
    <property type="match status" value="1"/>
</dbReference>
<evidence type="ECO:0000256" key="1">
    <source>
        <dbReference type="SAM" id="SignalP"/>
    </source>
</evidence>
<dbReference type="EMBL" id="JAQPYS010000089">
    <property type="protein sequence ID" value="MDC7138162.1"/>
    <property type="molecule type" value="Genomic_DNA"/>
</dbReference>
<evidence type="ECO:0000313" key="3">
    <source>
        <dbReference type="Proteomes" id="UP001215398"/>
    </source>
</evidence>
<gene>
    <name evidence="2" type="ORF">PQG98_17700</name>
</gene>
<evidence type="ECO:0000313" key="2">
    <source>
        <dbReference type="EMBL" id="MDC7138162.1"/>
    </source>
</evidence>
<sequence>MKNYASKGKRIGLLLAMLFITSWMFAQVTVTGNVRDERDEGAIGATVLLVGSQKGAITDSEGNFKLSVPNWKI</sequence>
<name>A0ABT5HC55_9BACE</name>
<dbReference type="Proteomes" id="UP001215398">
    <property type="component" value="Unassembled WGS sequence"/>
</dbReference>
<organism evidence="2 3">
    <name type="scientific">Bacteroides zhangwenhongii</name>
    <dbReference type="NCBI Taxonomy" id="2650157"/>
    <lineage>
        <taxon>Bacteria</taxon>
        <taxon>Pseudomonadati</taxon>
        <taxon>Bacteroidota</taxon>
        <taxon>Bacteroidia</taxon>
        <taxon>Bacteroidales</taxon>
        <taxon>Bacteroidaceae</taxon>
        <taxon>Bacteroides</taxon>
    </lineage>
</organism>
<feature type="chain" id="PRO_5046822387" evidence="1">
    <location>
        <begin position="27"/>
        <end position="73"/>
    </location>
</feature>
<comment type="caution">
    <text evidence="2">The sequence shown here is derived from an EMBL/GenBank/DDBJ whole genome shotgun (WGS) entry which is preliminary data.</text>
</comment>
<protein>
    <submittedName>
        <fullName evidence="2">Carboxypeptidase-like regulatory domain-containing protein</fullName>
    </submittedName>
</protein>
<dbReference type="InterPro" id="IPR008969">
    <property type="entry name" value="CarboxyPept-like_regulatory"/>
</dbReference>
<accession>A0ABT5HC55</accession>
<reference evidence="2 3" key="1">
    <citation type="submission" date="2023-01" db="EMBL/GenBank/DDBJ databases">
        <title>Exploring GABA producing Bacteroides strains toward improving mental health.</title>
        <authorList>
            <person name="Yousuf B."/>
            <person name="Bouhlel N.E."/>
            <person name="Mottawea W."/>
            <person name="Hammami R."/>
        </authorList>
    </citation>
    <scope>NUCLEOTIDE SEQUENCE [LARGE SCALE GENOMIC DNA]</scope>
    <source>
        <strain evidence="2 3">UO.H1054</strain>
    </source>
</reference>
<keyword evidence="1" id="KW-0732">Signal</keyword>
<dbReference type="RefSeq" id="WP_272721151.1">
    <property type="nucleotide sequence ID" value="NZ_JAQPYS010000089.1"/>
</dbReference>
<feature type="signal peptide" evidence="1">
    <location>
        <begin position="1"/>
        <end position="26"/>
    </location>
</feature>